<protein>
    <submittedName>
        <fullName evidence="1">Uncharacterized protein</fullName>
    </submittedName>
</protein>
<dbReference type="AlphaFoldDB" id="A0A7J8MSG4"/>
<accession>A0A7J8MSG4</accession>
<evidence type="ECO:0000313" key="1">
    <source>
        <dbReference type="EMBL" id="MBA0567658.1"/>
    </source>
</evidence>
<keyword evidence="2" id="KW-1185">Reference proteome</keyword>
<reference evidence="1 2" key="1">
    <citation type="journal article" date="2019" name="Genome Biol. Evol.">
        <title>Insights into the evolution of the New World diploid cottons (Gossypium, subgenus Houzingenia) based on genome sequencing.</title>
        <authorList>
            <person name="Grover C.E."/>
            <person name="Arick M.A. 2nd"/>
            <person name="Thrash A."/>
            <person name="Conover J.L."/>
            <person name="Sanders W.S."/>
            <person name="Peterson D.G."/>
            <person name="Frelichowski J.E."/>
            <person name="Scheffler J.A."/>
            <person name="Scheffler B.E."/>
            <person name="Wendel J.F."/>
        </authorList>
    </citation>
    <scope>NUCLEOTIDE SEQUENCE [LARGE SCALE GENOMIC DNA]</scope>
    <source>
        <strain evidence="1">157</strain>
        <tissue evidence="1">Leaf</tissue>
    </source>
</reference>
<sequence length="83" mass="9756">MFEHVSSLKSKYNVFYHYTQYLNLRDDVLLELYTNLGLRYNLSAFGNPLDVDGIMDGSTKSILGDVPWLLKWCLWSEARMFEL</sequence>
<feature type="non-terminal residue" evidence="1">
    <location>
        <position position="83"/>
    </location>
</feature>
<dbReference type="Proteomes" id="UP000593572">
    <property type="component" value="Unassembled WGS sequence"/>
</dbReference>
<gene>
    <name evidence="1" type="ORF">Golob_005208</name>
</gene>
<comment type="caution">
    <text evidence="1">The sequence shown here is derived from an EMBL/GenBank/DDBJ whole genome shotgun (WGS) entry which is preliminary data.</text>
</comment>
<proteinExistence type="predicted"/>
<evidence type="ECO:0000313" key="2">
    <source>
        <dbReference type="Proteomes" id="UP000593572"/>
    </source>
</evidence>
<dbReference type="EMBL" id="JABEZX010000010">
    <property type="protein sequence ID" value="MBA0567658.1"/>
    <property type="molecule type" value="Genomic_DNA"/>
</dbReference>
<name>A0A7J8MSG4_9ROSI</name>
<organism evidence="1 2">
    <name type="scientific">Gossypium lobatum</name>
    <dbReference type="NCBI Taxonomy" id="34289"/>
    <lineage>
        <taxon>Eukaryota</taxon>
        <taxon>Viridiplantae</taxon>
        <taxon>Streptophyta</taxon>
        <taxon>Embryophyta</taxon>
        <taxon>Tracheophyta</taxon>
        <taxon>Spermatophyta</taxon>
        <taxon>Magnoliopsida</taxon>
        <taxon>eudicotyledons</taxon>
        <taxon>Gunneridae</taxon>
        <taxon>Pentapetalae</taxon>
        <taxon>rosids</taxon>
        <taxon>malvids</taxon>
        <taxon>Malvales</taxon>
        <taxon>Malvaceae</taxon>
        <taxon>Malvoideae</taxon>
        <taxon>Gossypium</taxon>
    </lineage>
</organism>